<keyword evidence="1" id="KW-1133">Transmembrane helix</keyword>
<dbReference type="Proteomes" id="UP000198859">
    <property type="component" value="Chromosome I"/>
</dbReference>
<protein>
    <submittedName>
        <fullName evidence="3">Predicted membrane protein</fullName>
    </submittedName>
</protein>
<evidence type="ECO:0000313" key="4">
    <source>
        <dbReference type="Proteomes" id="UP000198859"/>
    </source>
</evidence>
<dbReference type="Pfam" id="PF09972">
    <property type="entry name" value="DUF2207"/>
    <property type="match status" value="1"/>
</dbReference>
<organism evidence="3 4">
    <name type="scientific">Nocardioides scoriae</name>
    <dbReference type="NCBI Taxonomy" id="642780"/>
    <lineage>
        <taxon>Bacteria</taxon>
        <taxon>Bacillati</taxon>
        <taxon>Actinomycetota</taxon>
        <taxon>Actinomycetes</taxon>
        <taxon>Propionibacteriales</taxon>
        <taxon>Nocardioidaceae</taxon>
        <taxon>Nocardioides</taxon>
    </lineage>
</organism>
<evidence type="ECO:0000259" key="2">
    <source>
        <dbReference type="Pfam" id="PF09972"/>
    </source>
</evidence>
<sequence>MRSVLRGAAALLLVGLVLLPLLRTGDPVPEALRGATVTDYRAAYELDGRGTLSAAETLRVSLGAPRAGLVRVFDLADPGDGRVRRLPSEVTVTRDGQVEEVALERTGSTLVVRAGDHDRELGGEHVYVLRWRMPGVLVPASETDDRARLRLDALPAGWGMPVLRSRLSVDLPGRPEAVTCRVGDRACRPRIGGAGVVVTTGRLDAGTPVRLDAVLGSRSPEVERLPWPLRVTPVLGDRWWPPLLVLVLAALAAWAGVRLASRPRVRRARLVVLGAVLATGLALVLAPWSLLALVPGGLALGSLPLLLPAPSTAGEGPGRQAPAAT</sequence>
<accession>A0A1H1RKT8</accession>
<dbReference type="EMBL" id="LT629757">
    <property type="protein sequence ID" value="SDS36282.1"/>
    <property type="molecule type" value="Genomic_DNA"/>
</dbReference>
<feature type="transmembrane region" description="Helical" evidence="1">
    <location>
        <begin position="239"/>
        <end position="259"/>
    </location>
</feature>
<proteinExistence type="predicted"/>
<dbReference type="OrthoDB" id="143710at2"/>
<feature type="domain" description="DUF2207" evidence="2">
    <location>
        <begin position="37"/>
        <end position="211"/>
    </location>
</feature>
<dbReference type="AlphaFoldDB" id="A0A1H1RKT8"/>
<dbReference type="InterPro" id="IPR018702">
    <property type="entry name" value="DUF2207"/>
</dbReference>
<keyword evidence="1" id="KW-0472">Membrane</keyword>
<reference evidence="4" key="1">
    <citation type="submission" date="2016-10" db="EMBL/GenBank/DDBJ databases">
        <authorList>
            <person name="Varghese N."/>
            <person name="Submissions S."/>
        </authorList>
    </citation>
    <scope>NUCLEOTIDE SEQUENCE [LARGE SCALE GENOMIC DNA]</scope>
    <source>
        <strain evidence="4">DSM 22127</strain>
    </source>
</reference>
<evidence type="ECO:0000313" key="3">
    <source>
        <dbReference type="EMBL" id="SDS36282.1"/>
    </source>
</evidence>
<feature type="transmembrane region" description="Helical" evidence="1">
    <location>
        <begin position="271"/>
        <end position="294"/>
    </location>
</feature>
<dbReference type="RefSeq" id="WP_157682802.1">
    <property type="nucleotide sequence ID" value="NZ_LT629757.1"/>
</dbReference>
<name>A0A1H1RKT8_9ACTN</name>
<evidence type="ECO:0000256" key="1">
    <source>
        <dbReference type="SAM" id="Phobius"/>
    </source>
</evidence>
<dbReference type="STRING" id="642780.SAMN04488570_1714"/>
<keyword evidence="4" id="KW-1185">Reference proteome</keyword>
<keyword evidence="1" id="KW-0812">Transmembrane</keyword>
<gene>
    <name evidence="3" type="ORF">SAMN04488570_1714</name>
</gene>